<accession>A0A1T4Y6F2</accession>
<dbReference type="Proteomes" id="UP000190460">
    <property type="component" value="Unassembled WGS sequence"/>
</dbReference>
<sequence>MARILVTLLGKAVANYKSATYVFEDKNTRTSRFFGLELAKQVKPDQLVILGTTGSMWDNLLLETELSHRTDLEQALLNIGEAAQQDRVEQATLNQLAIELSNTLNLPCRLSLIPYGRTQLEQTQTLEQLVGFFASGDTAILDISHGLRHLPMLVQQSSLLLQTLKNVQIEAIYYGALELSQESLTPVMRLDGLLEIDRWSEALYYYDRSGDYASFAALLEQSGFSKHATDSLKDAAFFEQTNNIHKAWAKLRQFLSALHKEEGLCSPHARLFLPALKQRFAWVSQQNPEQRQASVAWLALENGSLLRATLYGFEAFISRLTVEHQGNVDNFDNRDQAKAHYEALRPTTTWQAYRLLRGIRNQLAHSSTHTHQEVKKAVANRVVLSETLQSIFKTLIPRQTV</sequence>
<evidence type="ECO:0000313" key="2">
    <source>
        <dbReference type="Proteomes" id="UP000190460"/>
    </source>
</evidence>
<evidence type="ECO:0000313" key="1">
    <source>
        <dbReference type="EMBL" id="SKA96871.1"/>
    </source>
</evidence>
<dbReference type="RefSeq" id="WP_159448691.1">
    <property type="nucleotide sequence ID" value="NZ_FUYB01000039.1"/>
</dbReference>
<dbReference type="Gene3D" id="3.40.50.10640">
    <property type="entry name" value="SSO1389-like"/>
    <property type="match status" value="1"/>
</dbReference>
<dbReference type="OrthoDB" id="5793884at2"/>
<dbReference type="STRING" id="92487.SAMN02745130_03931"/>
<dbReference type="NCBIfam" id="TIGR02549">
    <property type="entry name" value="CRISPR_DxTHG"/>
    <property type="match status" value="1"/>
</dbReference>
<reference evidence="2" key="1">
    <citation type="submission" date="2017-02" db="EMBL/GenBank/DDBJ databases">
        <authorList>
            <person name="Varghese N."/>
            <person name="Submissions S."/>
        </authorList>
    </citation>
    <scope>NUCLEOTIDE SEQUENCE [LARGE SCALE GENOMIC DNA]</scope>
    <source>
        <strain evidence="2">ATCC 49788</strain>
    </source>
</reference>
<protein>
    <submittedName>
        <fullName evidence="1">CRISPR-associated protein, TM1812 family</fullName>
    </submittedName>
</protein>
<organism evidence="1 2">
    <name type="scientific">Thiothrix eikelboomii</name>
    <dbReference type="NCBI Taxonomy" id="92487"/>
    <lineage>
        <taxon>Bacteria</taxon>
        <taxon>Pseudomonadati</taxon>
        <taxon>Pseudomonadota</taxon>
        <taxon>Gammaproteobacteria</taxon>
        <taxon>Thiotrichales</taxon>
        <taxon>Thiotrichaceae</taxon>
        <taxon>Thiothrix</taxon>
    </lineage>
</organism>
<dbReference type="AlphaFoldDB" id="A0A1T4Y6F2"/>
<dbReference type="InterPro" id="IPR011742">
    <property type="entry name" value="CRISPR-assoc_prot_TM1812"/>
</dbReference>
<dbReference type="NCBIfam" id="TIGR02221">
    <property type="entry name" value="cas_TM1812"/>
    <property type="match status" value="1"/>
</dbReference>
<dbReference type="SUPFAM" id="SSF160980">
    <property type="entry name" value="SSO1389-like"/>
    <property type="match status" value="1"/>
</dbReference>
<proteinExistence type="predicted"/>
<name>A0A1T4Y6F2_9GAMM</name>
<dbReference type="InterPro" id="IPR013383">
    <property type="entry name" value="CRISPR-assoc_prot_DxTHG_CS"/>
</dbReference>
<dbReference type="EMBL" id="FUYB01000039">
    <property type="protein sequence ID" value="SKA96871.1"/>
    <property type="molecule type" value="Genomic_DNA"/>
</dbReference>
<keyword evidence="2" id="KW-1185">Reference proteome</keyword>
<gene>
    <name evidence="1" type="ORF">SAMN02745130_03931</name>
</gene>